<dbReference type="STRING" id="1150368.SAMN02927921_00471"/>
<dbReference type="EMBL" id="FPJE01000002">
    <property type="protein sequence ID" value="SFW19393.1"/>
    <property type="molecule type" value="Genomic_DNA"/>
</dbReference>
<gene>
    <name evidence="1" type="ORF">SAMN02927921_00471</name>
</gene>
<accession>A0A1K1M8J2</accession>
<dbReference type="AlphaFoldDB" id="A0A1K1M8J2"/>
<dbReference type="OrthoDB" id="243450at2"/>
<evidence type="ECO:0000313" key="1">
    <source>
        <dbReference type="EMBL" id="SFW19393.1"/>
    </source>
</evidence>
<reference evidence="1 2" key="1">
    <citation type="submission" date="2016-11" db="EMBL/GenBank/DDBJ databases">
        <authorList>
            <person name="Jaros S."/>
            <person name="Januszkiewicz K."/>
            <person name="Wedrychowicz H."/>
        </authorList>
    </citation>
    <scope>NUCLEOTIDE SEQUENCE [LARGE SCALE GENOMIC DNA]</scope>
    <source>
        <strain evidence="1 2">CGMCC 1.12145</strain>
    </source>
</reference>
<dbReference type="Proteomes" id="UP000182248">
    <property type="component" value="Unassembled WGS sequence"/>
</dbReference>
<dbReference type="RefSeq" id="WP_072315763.1">
    <property type="nucleotide sequence ID" value="NZ_FPJE01000002.1"/>
</dbReference>
<keyword evidence="2" id="KW-1185">Reference proteome</keyword>
<name>A0A1K1M8J2_9FLAO</name>
<sequence length="90" mass="10284">MYSEPGASYSLKVDEDLKTLGIGNDTPAFFETSISLLGDPQKSEIANRVLLRYTGMEKSQAEWERWYSTLKDKLFFTEAAGYNWMVDTTK</sequence>
<evidence type="ECO:0000313" key="2">
    <source>
        <dbReference type="Proteomes" id="UP000182248"/>
    </source>
</evidence>
<proteinExistence type="predicted"/>
<organism evidence="1 2">
    <name type="scientific">Sinomicrobium oceani</name>
    <dbReference type="NCBI Taxonomy" id="1150368"/>
    <lineage>
        <taxon>Bacteria</taxon>
        <taxon>Pseudomonadati</taxon>
        <taxon>Bacteroidota</taxon>
        <taxon>Flavobacteriia</taxon>
        <taxon>Flavobacteriales</taxon>
        <taxon>Flavobacteriaceae</taxon>
        <taxon>Sinomicrobium</taxon>
    </lineage>
</organism>
<protein>
    <submittedName>
        <fullName evidence="1">Uncharacterized protein</fullName>
    </submittedName>
</protein>